<dbReference type="Gene3D" id="3.90.70.10">
    <property type="entry name" value="Cysteine proteinases"/>
    <property type="match status" value="1"/>
</dbReference>
<dbReference type="PANTHER" id="PTHR34465:SF6">
    <property type="entry name" value="OS11G0599000 PROTEIN"/>
    <property type="match status" value="1"/>
</dbReference>
<dbReference type="Gene3D" id="1.25.40.10">
    <property type="entry name" value="Tetratricopeptide repeat domain"/>
    <property type="match status" value="1"/>
</dbReference>
<dbReference type="Proteomes" id="UP001231189">
    <property type="component" value="Unassembled WGS sequence"/>
</dbReference>
<evidence type="ECO:0000259" key="2">
    <source>
        <dbReference type="PROSITE" id="PS50235"/>
    </source>
</evidence>
<sequence length="1028" mass="114768">MANTIHKLALEALEIHNAGHHDLALACANELAAANPRSALALNLAGTLHVRASAVPWNEMATTVSASSSASDHYRAALAAFSAAARVAPNCPATATAHAEALAANRRLSDAQAELFRVFNPGTIHADPADHHVEVGGGHNPRARTRDALGKAGAVLFQVTAIIDNIIVPRESRELLLLGGDAPAPAADQVRARAKRLAERFPYSARARLLRVYLELEGVPALALAADRRRLLRRALAQASEAAAHFADSILIALFHAKVLFALDELDGSERECRRALRIQELTDPYSEDIPPAVSVPGADCDARVSSVRKQLRVLLKQIVVAAAVCWCSIKATQHRDMADRARSGRVDRVLSVRVDTLQGHYDGIDKSAAKTISDALRFRKQQGSWSFLVCPNHRCDGKKFVNTQSLWQHMSSKHRDELWKKLQSVLGPDLYEDTPKHDHLLDGITLSQDSDQHDIFHLPRVQDIFESLLLSPSIGIQAEPLAEMRQRKSREGAKILEDIKEELRMLPEDSTEFEEFRFAIQSLWLEFLETSALDYREIILPLARSFQWIQMKTVIDLSAKDLGTIIGCASIDIVFGKVPVAPGRIVSVEHGSEPSHANNTDHQSGDDTQTENIQPSWSDETLKDGEKSEESEVRIVDSNSETTVDQRSSDPTLDVHESGLNSAARIAEVELENKDTSYNLLDNTGTSGQSFKEMASTSSCQRSHNDFNKNNADKGLPILSLIIRSLCNLRHFRDKFLTEPLAWIPSAENICIAQQLYEIFISWEKNDYHLEDVVLTYMKTLLCRVDCTLFSEKVGTNFASEIVATILIGLHMSETCSRFNLRKETKKHVVNPITCGDCICPTHNLFGITFNVQMSCKCGECSGEYPYSALFHILDAGSLQTTKIKSFAELPVLLDEQFYKENSCEHCGIPQKIDLFLSNTPHFFTIALKWLGNSESPDTLSEVLADITSPLDIEFFCKSAHSGTMYSVTSMICYVDERYVCFARDKDRWLIHDFETVETEDTWEHLLERFRDCELQPEVLFFEKRRK</sequence>
<feature type="domain" description="USP" evidence="2">
    <location>
        <begin position="708"/>
        <end position="1026"/>
    </location>
</feature>
<proteinExistence type="predicted"/>
<dbReference type="InterPro" id="IPR006865">
    <property type="entry name" value="DUF629"/>
</dbReference>
<evidence type="ECO:0000313" key="4">
    <source>
        <dbReference type="Proteomes" id="UP001231189"/>
    </source>
</evidence>
<dbReference type="InterPro" id="IPR038765">
    <property type="entry name" value="Papain-like_cys_pep_sf"/>
</dbReference>
<feature type="region of interest" description="Disordered" evidence="1">
    <location>
        <begin position="590"/>
        <end position="657"/>
    </location>
</feature>
<dbReference type="InterPro" id="IPR011990">
    <property type="entry name" value="TPR-like_helical_dom_sf"/>
</dbReference>
<evidence type="ECO:0000313" key="3">
    <source>
        <dbReference type="EMBL" id="KAK1602627.1"/>
    </source>
</evidence>
<dbReference type="PANTHER" id="PTHR34465">
    <property type="entry name" value="CARBOXYL-TERMINAL HYDROLASE-LIKE PROTEIN, PUTATIVE (DUF627 AND DUF629)-RELATED"/>
    <property type="match status" value="1"/>
</dbReference>
<keyword evidence="4" id="KW-1185">Reference proteome</keyword>
<dbReference type="EMBL" id="JAUUTY010000217">
    <property type="protein sequence ID" value="KAK1602627.1"/>
    <property type="molecule type" value="Genomic_DNA"/>
</dbReference>
<feature type="compositionally biased region" description="Polar residues" evidence="1">
    <location>
        <begin position="638"/>
        <end position="652"/>
    </location>
</feature>
<dbReference type="AlphaFoldDB" id="A0AAD8VCJ1"/>
<dbReference type="PROSITE" id="PS50235">
    <property type="entry name" value="USP_3"/>
    <property type="match status" value="1"/>
</dbReference>
<accession>A0AAD8VCJ1</accession>
<feature type="compositionally biased region" description="Basic and acidic residues" evidence="1">
    <location>
        <begin position="621"/>
        <end position="636"/>
    </location>
</feature>
<dbReference type="Pfam" id="PF04780">
    <property type="entry name" value="DUF629"/>
    <property type="match status" value="1"/>
</dbReference>
<name>A0AAD8VCJ1_LOLMU</name>
<dbReference type="InterPro" id="IPR028889">
    <property type="entry name" value="USP"/>
</dbReference>
<reference evidence="3" key="1">
    <citation type="submission" date="2023-07" db="EMBL/GenBank/DDBJ databases">
        <title>A chromosome-level genome assembly of Lolium multiflorum.</title>
        <authorList>
            <person name="Chen Y."/>
            <person name="Copetti D."/>
            <person name="Kolliker R."/>
            <person name="Studer B."/>
        </authorList>
    </citation>
    <scope>NUCLEOTIDE SEQUENCE</scope>
    <source>
        <strain evidence="3">02402/16</strain>
        <tissue evidence="3">Leaf</tissue>
    </source>
</reference>
<feature type="compositionally biased region" description="Polar residues" evidence="1">
    <location>
        <begin position="596"/>
        <end position="620"/>
    </location>
</feature>
<protein>
    <recommendedName>
        <fullName evidence="2">USP domain-containing protein</fullName>
    </recommendedName>
</protein>
<gene>
    <name evidence="3" type="ORF">QYE76_048178</name>
</gene>
<comment type="caution">
    <text evidence="3">The sequence shown here is derived from an EMBL/GenBank/DDBJ whole genome shotgun (WGS) entry which is preliminary data.</text>
</comment>
<organism evidence="3 4">
    <name type="scientific">Lolium multiflorum</name>
    <name type="common">Italian ryegrass</name>
    <name type="synonym">Lolium perenne subsp. multiflorum</name>
    <dbReference type="NCBI Taxonomy" id="4521"/>
    <lineage>
        <taxon>Eukaryota</taxon>
        <taxon>Viridiplantae</taxon>
        <taxon>Streptophyta</taxon>
        <taxon>Embryophyta</taxon>
        <taxon>Tracheophyta</taxon>
        <taxon>Spermatophyta</taxon>
        <taxon>Magnoliopsida</taxon>
        <taxon>Liliopsida</taxon>
        <taxon>Poales</taxon>
        <taxon>Poaceae</taxon>
        <taxon>BOP clade</taxon>
        <taxon>Pooideae</taxon>
        <taxon>Poodae</taxon>
        <taxon>Poeae</taxon>
        <taxon>Poeae Chloroplast Group 2 (Poeae type)</taxon>
        <taxon>Loliodinae</taxon>
        <taxon>Loliinae</taxon>
        <taxon>Lolium</taxon>
    </lineage>
</organism>
<evidence type="ECO:0000256" key="1">
    <source>
        <dbReference type="SAM" id="MobiDB-lite"/>
    </source>
</evidence>
<dbReference type="SUPFAM" id="SSF54001">
    <property type="entry name" value="Cysteine proteinases"/>
    <property type="match status" value="1"/>
</dbReference>